<protein>
    <submittedName>
        <fullName evidence="3">Uncharacterized protein</fullName>
    </submittedName>
</protein>
<evidence type="ECO:0000259" key="1">
    <source>
        <dbReference type="Pfam" id="PF02518"/>
    </source>
</evidence>
<dbReference type="Pfam" id="PF14213">
    <property type="entry name" value="DUF4325"/>
    <property type="match status" value="1"/>
</dbReference>
<evidence type="ECO:0000259" key="2">
    <source>
        <dbReference type="Pfam" id="PF14213"/>
    </source>
</evidence>
<dbReference type="InterPro" id="IPR025474">
    <property type="entry name" value="DUF4325"/>
</dbReference>
<feature type="domain" description="DUF4325" evidence="2">
    <location>
        <begin position="279"/>
        <end position="333"/>
    </location>
</feature>
<sequence>MNIKELILKLALEQGKIKTSDVVKAIDSTKSRQHVNSVIRSMVSNGLLLKGGATAGSFYVLPQNVHLIGNEVTVKLKREGLEEHKIFNDLKEKAPFINELKENISSVLFYAFTEMLNNAIEHSRSRYVEISIRKDEKDITFIIRDFGVGVFRNVMQERKLKSPLEAIQDLLKGKTTTQPHSHAGEGIFFTSKVADIFILESFGHRLRIDNTIKDIFIEELAPQKKGTKVIFVLSLGSKKHLADVFNQFVTEPGEVGFDKTEIKVRLYASGTVYISRSQARRILAGLNKFKTIILDFDRVTTVGQAFADEIFRVFQQKYPDIEVVPINMAESVQFMVDRVEKPAHLK</sequence>
<accession>A0A1F4UUP8</accession>
<gene>
    <name evidence="3" type="ORF">A2886_01605</name>
</gene>
<proteinExistence type="predicted"/>
<dbReference type="Proteomes" id="UP000176608">
    <property type="component" value="Unassembled WGS sequence"/>
</dbReference>
<dbReference type="Gene3D" id="3.30.565.10">
    <property type="entry name" value="Histidine kinase-like ATPase, C-terminal domain"/>
    <property type="match status" value="1"/>
</dbReference>
<feature type="domain" description="Histidine kinase/HSP90-like ATPase" evidence="1">
    <location>
        <begin position="108"/>
        <end position="235"/>
    </location>
</feature>
<dbReference type="InterPro" id="IPR003594">
    <property type="entry name" value="HATPase_dom"/>
</dbReference>
<dbReference type="Pfam" id="PF02518">
    <property type="entry name" value="HATPase_c"/>
    <property type="match status" value="1"/>
</dbReference>
<dbReference type="SUPFAM" id="SSF55874">
    <property type="entry name" value="ATPase domain of HSP90 chaperone/DNA topoisomerase II/histidine kinase"/>
    <property type="match status" value="1"/>
</dbReference>
<dbReference type="STRING" id="1802617.A2886_01605"/>
<organism evidence="3 4">
    <name type="scientific">candidate division WWE3 bacterium RIFCSPHIGHO2_01_FULL_42_13</name>
    <dbReference type="NCBI Taxonomy" id="1802617"/>
    <lineage>
        <taxon>Bacteria</taxon>
        <taxon>Katanobacteria</taxon>
    </lineage>
</organism>
<comment type="caution">
    <text evidence="3">The sequence shown here is derived from an EMBL/GenBank/DDBJ whole genome shotgun (WGS) entry which is preliminary data.</text>
</comment>
<dbReference type="AlphaFoldDB" id="A0A1F4UUP8"/>
<dbReference type="EMBL" id="MEVA01000001">
    <property type="protein sequence ID" value="OGC47933.1"/>
    <property type="molecule type" value="Genomic_DNA"/>
</dbReference>
<evidence type="ECO:0000313" key="3">
    <source>
        <dbReference type="EMBL" id="OGC47933.1"/>
    </source>
</evidence>
<name>A0A1F4UUP8_UNCKA</name>
<evidence type="ECO:0000313" key="4">
    <source>
        <dbReference type="Proteomes" id="UP000176608"/>
    </source>
</evidence>
<reference evidence="3 4" key="1">
    <citation type="journal article" date="2016" name="Nat. Commun.">
        <title>Thousands of microbial genomes shed light on interconnected biogeochemical processes in an aquifer system.</title>
        <authorList>
            <person name="Anantharaman K."/>
            <person name="Brown C.T."/>
            <person name="Hug L.A."/>
            <person name="Sharon I."/>
            <person name="Castelle C.J."/>
            <person name="Probst A.J."/>
            <person name="Thomas B.C."/>
            <person name="Singh A."/>
            <person name="Wilkins M.J."/>
            <person name="Karaoz U."/>
            <person name="Brodie E.L."/>
            <person name="Williams K.H."/>
            <person name="Hubbard S.S."/>
            <person name="Banfield J.F."/>
        </authorList>
    </citation>
    <scope>NUCLEOTIDE SEQUENCE [LARGE SCALE GENOMIC DNA]</scope>
</reference>
<dbReference type="InterPro" id="IPR036890">
    <property type="entry name" value="HATPase_C_sf"/>
</dbReference>